<organism evidence="1 2">
    <name type="scientific">Diversispora eburnea</name>
    <dbReference type="NCBI Taxonomy" id="1213867"/>
    <lineage>
        <taxon>Eukaryota</taxon>
        <taxon>Fungi</taxon>
        <taxon>Fungi incertae sedis</taxon>
        <taxon>Mucoromycota</taxon>
        <taxon>Glomeromycotina</taxon>
        <taxon>Glomeromycetes</taxon>
        <taxon>Diversisporales</taxon>
        <taxon>Diversisporaceae</taxon>
        <taxon>Diversispora</taxon>
    </lineage>
</organism>
<evidence type="ECO:0000313" key="1">
    <source>
        <dbReference type="EMBL" id="CAG8480675.1"/>
    </source>
</evidence>
<protein>
    <submittedName>
        <fullName evidence="1">2188_t:CDS:1</fullName>
    </submittedName>
</protein>
<reference evidence="1" key="1">
    <citation type="submission" date="2021-06" db="EMBL/GenBank/DDBJ databases">
        <authorList>
            <person name="Kallberg Y."/>
            <person name="Tangrot J."/>
            <person name="Rosling A."/>
        </authorList>
    </citation>
    <scope>NUCLEOTIDE SEQUENCE</scope>
    <source>
        <strain evidence="1">AZ414A</strain>
    </source>
</reference>
<gene>
    <name evidence="1" type="ORF">DEBURN_LOCUS3642</name>
</gene>
<accession>A0A9N8W8J3</accession>
<sequence length="50" mass="5871">MIKNRKNLYEKIEDSCLRCFSKEHQVVQCPQKNQLPCEILNSEGEMNSIT</sequence>
<comment type="caution">
    <text evidence="1">The sequence shown here is derived from an EMBL/GenBank/DDBJ whole genome shotgun (WGS) entry which is preliminary data.</text>
</comment>
<keyword evidence="2" id="KW-1185">Reference proteome</keyword>
<evidence type="ECO:0000313" key="2">
    <source>
        <dbReference type="Proteomes" id="UP000789706"/>
    </source>
</evidence>
<proteinExistence type="predicted"/>
<dbReference type="Proteomes" id="UP000789706">
    <property type="component" value="Unassembled WGS sequence"/>
</dbReference>
<dbReference type="EMBL" id="CAJVPK010000238">
    <property type="protein sequence ID" value="CAG8480675.1"/>
    <property type="molecule type" value="Genomic_DNA"/>
</dbReference>
<name>A0A9N8W8J3_9GLOM</name>
<dbReference type="OrthoDB" id="2485161at2759"/>
<dbReference type="AlphaFoldDB" id="A0A9N8W8J3"/>